<dbReference type="Proteomes" id="UP000504637">
    <property type="component" value="Unplaced"/>
</dbReference>
<dbReference type="GeneID" id="54358432"/>
<proteinExistence type="predicted"/>
<evidence type="ECO:0000313" key="2">
    <source>
        <dbReference type="RefSeq" id="XP_033464918.1"/>
    </source>
</evidence>
<dbReference type="RefSeq" id="XP_033464918.1">
    <property type="nucleotide sequence ID" value="XM_033600632.1"/>
</dbReference>
<reference evidence="2" key="3">
    <citation type="submission" date="2025-08" db="UniProtKB">
        <authorList>
            <consortium name="RefSeq"/>
        </authorList>
    </citation>
    <scope>IDENTIFICATION</scope>
    <source>
        <strain evidence="2">CBS 342.82</strain>
    </source>
</reference>
<gene>
    <name evidence="2" type="ORF">K489DRAFT_30921</name>
</gene>
<evidence type="ECO:0000313" key="1">
    <source>
        <dbReference type="Proteomes" id="UP000504637"/>
    </source>
</evidence>
<dbReference type="AlphaFoldDB" id="A0A6J3MLL4"/>
<reference evidence="2" key="2">
    <citation type="submission" date="2020-04" db="EMBL/GenBank/DDBJ databases">
        <authorList>
            <consortium name="NCBI Genome Project"/>
        </authorList>
    </citation>
    <scope>NUCLEOTIDE SEQUENCE</scope>
    <source>
        <strain evidence="2">CBS 342.82</strain>
    </source>
</reference>
<protein>
    <submittedName>
        <fullName evidence="2">Uncharacterized protein</fullName>
    </submittedName>
</protein>
<sequence>MSSLRRHRPVRVLPKSLFFGWTAKKKPDEATVTKPAQFGAPQWTVCCRAIDMPAVIRAVSRSSREPNFRLSSSPYAPSTYGFSWYRPTAPVDGARRRMCLLSFSLAFFHSQTLCLRVVQKGCILGRSVCGAAVFRTNPHVMCVCPGTIEYCTAH</sequence>
<keyword evidence="1" id="KW-1185">Reference proteome</keyword>
<name>A0A6J3MLL4_9PEZI</name>
<reference evidence="2" key="1">
    <citation type="submission" date="2020-01" db="EMBL/GenBank/DDBJ databases">
        <authorList>
            <consortium name="DOE Joint Genome Institute"/>
            <person name="Haridas S."/>
            <person name="Albert R."/>
            <person name="Binder M."/>
            <person name="Bloem J."/>
            <person name="Labutti K."/>
            <person name="Salamov A."/>
            <person name="Andreopoulos B."/>
            <person name="Baker S.E."/>
            <person name="Barry K."/>
            <person name="Bills G."/>
            <person name="Bluhm B.H."/>
            <person name="Cannon C."/>
            <person name="Castanera R."/>
            <person name="Culley D.E."/>
            <person name="Daum C."/>
            <person name="Ezra D."/>
            <person name="Gonzalez J.B."/>
            <person name="Henrissat B."/>
            <person name="Kuo A."/>
            <person name="Liang C."/>
            <person name="Lipzen A."/>
            <person name="Lutzoni F."/>
            <person name="Magnuson J."/>
            <person name="Mondo S."/>
            <person name="Nolan M."/>
            <person name="Ohm R."/>
            <person name="Pangilinan J."/>
            <person name="Park H.-J."/>
            <person name="Ramirez L."/>
            <person name="Alfaro M."/>
            <person name="Sun H."/>
            <person name="Tritt A."/>
            <person name="Yoshinaga Y."/>
            <person name="Zwiers L.-H."/>
            <person name="Turgeon B.G."/>
            <person name="Goodwin S.B."/>
            <person name="Spatafora J.W."/>
            <person name="Crous P.W."/>
            <person name="Grigoriev I.V."/>
        </authorList>
    </citation>
    <scope>NUCLEOTIDE SEQUENCE</scope>
    <source>
        <strain evidence="2">CBS 342.82</strain>
    </source>
</reference>
<organism evidence="2">
    <name type="scientific">Dissoconium aciculare CBS 342.82</name>
    <dbReference type="NCBI Taxonomy" id="1314786"/>
    <lineage>
        <taxon>Eukaryota</taxon>
        <taxon>Fungi</taxon>
        <taxon>Dikarya</taxon>
        <taxon>Ascomycota</taxon>
        <taxon>Pezizomycotina</taxon>
        <taxon>Dothideomycetes</taxon>
        <taxon>Dothideomycetidae</taxon>
        <taxon>Mycosphaerellales</taxon>
        <taxon>Dissoconiaceae</taxon>
        <taxon>Dissoconium</taxon>
    </lineage>
</organism>
<accession>A0A6J3MLL4</accession>